<protein>
    <recommendedName>
        <fullName evidence="4">FrrB</fullName>
    </recommendedName>
</protein>
<evidence type="ECO:0000313" key="3">
    <source>
        <dbReference type="Proteomes" id="UP000244956"/>
    </source>
</evidence>
<gene>
    <name evidence="2" type="ORF">DDZ16_04330</name>
</gene>
<dbReference type="Proteomes" id="UP000244956">
    <property type="component" value="Unassembled WGS sequence"/>
</dbReference>
<evidence type="ECO:0000313" key="2">
    <source>
        <dbReference type="EMBL" id="PWE00825.1"/>
    </source>
</evidence>
<reference evidence="2 3" key="1">
    <citation type="submission" date="2018-05" db="EMBL/GenBank/DDBJ databases">
        <title>Marinilabilia rubrum sp. nov., isolated from saltern sediment.</title>
        <authorList>
            <person name="Zhang R."/>
        </authorList>
    </citation>
    <scope>NUCLEOTIDE SEQUENCE [LARGE SCALE GENOMIC DNA]</scope>
    <source>
        <strain evidence="2 3">WTE16</strain>
    </source>
</reference>
<dbReference type="AlphaFoldDB" id="A0A2U2BCM3"/>
<sequence length="219" mass="23763">MRNFGKLFLVMTLMGLFTSSFKSSAQVDVSVGADFMSRYVWRGTDFGGSPSIQPYLEMSAGDFVLGAWGAYTTNMPGAQEADLYAGYSFGEVFGLTLTDYYFPMDDMSDDYFDFDANHSMEISGTLTLDKFSLLAGKFFAGADDKSLYVEAGYDFGLVNAFIGAGDEVYTTDGDFGVVNVGVSASKEIKITDYFSLPLSGSVILNPESESLFMVVGVSF</sequence>
<accession>A0A2U2BCM3</accession>
<proteinExistence type="predicted"/>
<comment type="caution">
    <text evidence="2">The sequence shown here is derived from an EMBL/GenBank/DDBJ whole genome shotgun (WGS) entry which is preliminary data.</text>
</comment>
<name>A0A2U2BCM3_9BACT</name>
<keyword evidence="3" id="KW-1185">Reference proteome</keyword>
<keyword evidence="1" id="KW-0732">Signal</keyword>
<feature type="signal peptide" evidence="1">
    <location>
        <begin position="1"/>
        <end position="25"/>
    </location>
</feature>
<feature type="chain" id="PRO_5015539776" description="FrrB" evidence="1">
    <location>
        <begin position="26"/>
        <end position="219"/>
    </location>
</feature>
<evidence type="ECO:0000256" key="1">
    <source>
        <dbReference type="SAM" id="SignalP"/>
    </source>
</evidence>
<organism evidence="2 3">
    <name type="scientific">Marinilabilia rubra</name>
    <dbReference type="NCBI Taxonomy" id="2162893"/>
    <lineage>
        <taxon>Bacteria</taxon>
        <taxon>Pseudomonadati</taxon>
        <taxon>Bacteroidota</taxon>
        <taxon>Bacteroidia</taxon>
        <taxon>Marinilabiliales</taxon>
        <taxon>Marinilabiliaceae</taxon>
        <taxon>Marinilabilia</taxon>
    </lineage>
</organism>
<dbReference type="RefSeq" id="WP_109263196.1">
    <property type="nucleotide sequence ID" value="NZ_QEWP01000002.1"/>
</dbReference>
<dbReference type="EMBL" id="QEWP01000002">
    <property type="protein sequence ID" value="PWE00825.1"/>
    <property type="molecule type" value="Genomic_DNA"/>
</dbReference>
<evidence type="ECO:0008006" key="4">
    <source>
        <dbReference type="Google" id="ProtNLM"/>
    </source>
</evidence>
<dbReference type="OrthoDB" id="1065092at2"/>